<evidence type="ECO:0000256" key="12">
    <source>
        <dbReference type="ARBA" id="ARBA00023326"/>
    </source>
</evidence>
<dbReference type="SUPFAM" id="SSF49785">
    <property type="entry name" value="Galactose-binding domain-like"/>
    <property type="match status" value="1"/>
</dbReference>
<dbReference type="PANTHER" id="PTHR16631">
    <property type="entry name" value="GLUCAN 1,3-BETA-GLUCOSIDASE"/>
    <property type="match status" value="1"/>
</dbReference>
<protein>
    <recommendedName>
        <fullName evidence="15">Endo-1,3-beta-glucanase btgC</fullName>
    </recommendedName>
    <alternativeName>
        <fullName evidence="14">Laminarinase btgC</fullName>
    </alternativeName>
</protein>
<evidence type="ECO:0000256" key="7">
    <source>
        <dbReference type="ARBA" id="ARBA00022801"/>
    </source>
</evidence>
<dbReference type="GO" id="GO:0004553">
    <property type="term" value="F:hydrolase activity, hydrolyzing O-glycosyl compounds"/>
    <property type="evidence" value="ECO:0007669"/>
    <property type="project" value="InterPro"/>
</dbReference>
<evidence type="ECO:0000313" key="17">
    <source>
        <dbReference type="EMBL" id="TKJ44038.1"/>
    </source>
</evidence>
<evidence type="ECO:0000256" key="14">
    <source>
        <dbReference type="ARBA" id="ARBA00042373"/>
    </source>
</evidence>
<dbReference type="GO" id="GO:0071555">
    <property type="term" value="P:cell wall organization"/>
    <property type="evidence" value="ECO:0007669"/>
    <property type="project" value="UniProtKB-KW"/>
</dbReference>
<comment type="function">
    <text evidence="13">Glucanases play a role in cell expansion during growth, in cell-cell fusion during mating, and in spore release during sporulation. This enzyme may be involved in beta-glucan degradation. Active on laminarin and lichenan.</text>
</comment>
<evidence type="ECO:0000256" key="13">
    <source>
        <dbReference type="ARBA" id="ARBA00037649"/>
    </source>
</evidence>
<keyword evidence="8" id="KW-0472">Membrane</keyword>
<keyword evidence="7" id="KW-0378">Hydrolase</keyword>
<sequence length="564" mass="63776">MKFLTLFALMLLAWSNGVEGALKFTGVCYGPYRDNEAPAFYPTVEEIREDIHFIKNLTNSIRIYNIDCSLGEIPRICEAETLDCYPGVWISGQRKLDSMRIQELIMLAKENLSCVKGLIVGNEVLLRGDLKKEELIEYIKEVRDSTGLEVTTAEIWGLWDDSLAENVDFVLAHVHPYWENIAVDDAAAYVKEKWEYLNVQFPGKEVIIGETGWPSEGDPRGDAVPSEENQRIFLDSLKRIAEEENMPYFYFEAFDEKYKVTSEGEVGAHWGIYYSDDSIKPLLKDLVPEDAQEGIDRPARDRKVTMPWYVYKDALSCENHFIPSGWMGYRQGIKTFDEVWLENPCSGKTCIKITYIPQSSSEWAGVYWQYPENNWGDLPGYDLSAADTFLFCARGEEGGEKAEFKVGGIGSLELNSTGVITLTKEWKEYGIHIRGKDLSNVIGGFCWVSNYSQNPEGCTIYLDKIRYDQFNSIHESETSTTSPLPHVDMLSPIGQRIVMRYANYPHGFSAAVFDASGQKVDEIHASAGASSGTITWGEDYSPGVYFIREMSDSLSATQKVILIR</sequence>
<comment type="subcellular location">
    <subcellularLocation>
        <location evidence="2">Cell membrane</location>
    </subcellularLocation>
    <subcellularLocation>
        <location evidence="1">Secreted</location>
        <location evidence="1">Cell wall</location>
    </subcellularLocation>
</comment>
<keyword evidence="11" id="KW-0961">Cell wall biogenesis/degradation</keyword>
<evidence type="ECO:0000313" key="18">
    <source>
        <dbReference type="Proteomes" id="UP000317778"/>
    </source>
</evidence>
<dbReference type="EMBL" id="NJBO01000002">
    <property type="protein sequence ID" value="TKJ44038.1"/>
    <property type="molecule type" value="Genomic_DNA"/>
</dbReference>
<dbReference type="GO" id="GO:0005886">
    <property type="term" value="C:plasma membrane"/>
    <property type="evidence" value="ECO:0007669"/>
    <property type="project" value="UniProtKB-SubCell"/>
</dbReference>
<keyword evidence="6 16" id="KW-0732">Signal</keyword>
<dbReference type="InterPro" id="IPR008979">
    <property type="entry name" value="Galactose-bd-like_sf"/>
</dbReference>
<name>A0A532VA35_UNCT6</name>
<keyword evidence="3" id="KW-1003">Cell membrane</keyword>
<dbReference type="InterPro" id="IPR017853">
    <property type="entry name" value="GH"/>
</dbReference>
<organism evidence="17 18">
    <name type="scientific">candidate division TA06 bacterium B3_TA06</name>
    <dbReference type="NCBI Taxonomy" id="2012487"/>
    <lineage>
        <taxon>Bacteria</taxon>
        <taxon>Bacteria division TA06</taxon>
    </lineage>
</organism>
<evidence type="ECO:0000256" key="9">
    <source>
        <dbReference type="ARBA" id="ARBA00023180"/>
    </source>
</evidence>
<evidence type="ECO:0000256" key="15">
    <source>
        <dbReference type="ARBA" id="ARBA00043078"/>
    </source>
</evidence>
<accession>A0A532VA35</accession>
<keyword evidence="5" id="KW-0964">Secreted</keyword>
<feature type="signal peptide" evidence="16">
    <location>
        <begin position="1"/>
        <end position="20"/>
    </location>
</feature>
<evidence type="ECO:0000256" key="2">
    <source>
        <dbReference type="ARBA" id="ARBA00004236"/>
    </source>
</evidence>
<evidence type="ECO:0000256" key="6">
    <source>
        <dbReference type="ARBA" id="ARBA00022729"/>
    </source>
</evidence>
<evidence type="ECO:0000256" key="11">
    <source>
        <dbReference type="ARBA" id="ARBA00023316"/>
    </source>
</evidence>
<keyword evidence="10" id="KW-0119">Carbohydrate metabolism</keyword>
<keyword evidence="9" id="KW-0325">Glycoprotein</keyword>
<dbReference type="GO" id="GO:0000272">
    <property type="term" value="P:polysaccharide catabolic process"/>
    <property type="evidence" value="ECO:0007669"/>
    <property type="project" value="UniProtKB-KW"/>
</dbReference>
<dbReference type="Gene3D" id="2.60.120.430">
    <property type="entry name" value="Galactose-binding lectin"/>
    <property type="match status" value="1"/>
</dbReference>
<gene>
    <name evidence="17" type="ORF">CEE36_02655</name>
</gene>
<feature type="chain" id="PRO_5022118185" description="Endo-1,3-beta-glucanase btgC" evidence="16">
    <location>
        <begin position="21"/>
        <end position="564"/>
    </location>
</feature>
<proteinExistence type="predicted"/>
<keyword evidence="12" id="KW-0624">Polysaccharide degradation</keyword>
<evidence type="ECO:0000256" key="8">
    <source>
        <dbReference type="ARBA" id="ARBA00023136"/>
    </source>
</evidence>
<evidence type="ECO:0000256" key="4">
    <source>
        <dbReference type="ARBA" id="ARBA00022512"/>
    </source>
</evidence>
<keyword evidence="4" id="KW-0134">Cell wall</keyword>
<comment type="caution">
    <text evidence="17">The sequence shown here is derived from an EMBL/GenBank/DDBJ whole genome shotgun (WGS) entry which is preliminary data.</text>
</comment>
<dbReference type="InterPro" id="IPR050732">
    <property type="entry name" value="Beta-glucan_modifiers"/>
</dbReference>
<dbReference type="Gene3D" id="3.20.20.80">
    <property type="entry name" value="Glycosidases"/>
    <property type="match status" value="1"/>
</dbReference>
<dbReference type="Pfam" id="PF00332">
    <property type="entry name" value="Glyco_hydro_17"/>
    <property type="match status" value="1"/>
</dbReference>
<dbReference type="Proteomes" id="UP000317778">
    <property type="component" value="Unassembled WGS sequence"/>
</dbReference>
<evidence type="ECO:0000256" key="16">
    <source>
        <dbReference type="SAM" id="SignalP"/>
    </source>
</evidence>
<dbReference type="PANTHER" id="PTHR16631:SF17">
    <property type="entry name" value="GLUCAN ENDO-1,3-BETA-GLUCOSIDASE BTGC"/>
    <property type="match status" value="1"/>
</dbReference>
<evidence type="ECO:0000256" key="3">
    <source>
        <dbReference type="ARBA" id="ARBA00022475"/>
    </source>
</evidence>
<evidence type="ECO:0000256" key="10">
    <source>
        <dbReference type="ARBA" id="ARBA00023277"/>
    </source>
</evidence>
<dbReference type="AlphaFoldDB" id="A0A532VA35"/>
<evidence type="ECO:0000256" key="5">
    <source>
        <dbReference type="ARBA" id="ARBA00022525"/>
    </source>
</evidence>
<reference evidence="17 18" key="1">
    <citation type="submission" date="2017-06" db="EMBL/GenBank/DDBJ databases">
        <title>Novel microbial phyla capable of carbon fixation and sulfur reduction in deep-sea sediments.</title>
        <authorList>
            <person name="Huang J."/>
            <person name="Baker B."/>
            <person name="Wang Y."/>
        </authorList>
    </citation>
    <scope>NUCLEOTIDE SEQUENCE [LARGE SCALE GENOMIC DNA]</scope>
    <source>
        <strain evidence="17">B3_TA06</strain>
    </source>
</reference>
<dbReference type="SUPFAM" id="SSF51445">
    <property type="entry name" value="(Trans)glycosidases"/>
    <property type="match status" value="1"/>
</dbReference>
<dbReference type="InterPro" id="IPR000490">
    <property type="entry name" value="Glyco_hydro_17"/>
</dbReference>
<evidence type="ECO:0000256" key="1">
    <source>
        <dbReference type="ARBA" id="ARBA00004191"/>
    </source>
</evidence>